<accession>A0AAW0H260</accession>
<evidence type="ECO:0000313" key="2">
    <source>
        <dbReference type="Proteomes" id="UP001488838"/>
    </source>
</evidence>
<proteinExistence type="predicted"/>
<organism evidence="1 2">
    <name type="scientific">Myodes glareolus</name>
    <name type="common">Bank vole</name>
    <name type="synonym">Clethrionomys glareolus</name>
    <dbReference type="NCBI Taxonomy" id="447135"/>
    <lineage>
        <taxon>Eukaryota</taxon>
        <taxon>Metazoa</taxon>
        <taxon>Chordata</taxon>
        <taxon>Craniata</taxon>
        <taxon>Vertebrata</taxon>
        <taxon>Euteleostomi</taxon>
        <taxon>Mammalia</taxon>
        <taxon>Eutheria</taxon>
        <taxon>Euarchontoglires</taxon>
        <taxon>Glires</taxon>
        <taxon>Rodentia</taxon>
        <taxon>Myomorpha</taxon>
        <taxon>Muroidea</taxon>
        <taxon>Cricetidae</taxon>
        <taxon>Arvicolinae</taxon>
        <taxon>Myodes</taxon>
    </lineage>
</organism>
<protein>
    <submittedName>
        <fullName evidence="1">Uncharacterized protein</fullName>
    </submittedName>
</protein>
<comment type="caution">
    <text evidence="1">The sequence shown here is derived from an EMBL/GenBank/DDBJ whole genome shotgun (WGS) entry which is preliminary data.</text>
</comment>
<sequence>MPGTLRPSNSTLVDELELSFEVCFASLLSHDYVLEDINVQHKKPAESPRAPWHTWSRHLPIFLRVLCLGCS</sequence>
<dbReference type="AlphaFoldDB" id="A0AAW0H260"/>
<feature type="non-terminal residue" evidence="1">
    <location>
        <position position="71"/>
    </location>
</feature>
<evidence type="ECO:0000313" key="1">
    <source>
        <dbReference type="EMBL" id="KAK7796849.1"/>
    </source>
</evidence>
<gene>
    <name evidence="1" type="ORF">U0070_007661</name>
</gene>
<name>A0AAW0H260_MYOGA</name>
<reference evidence="1 2" key="1">
    <citation type="journal article" date="2023" name="bioRxiv">
        <title>Conserved and derived expression patterns and positive selection on dental genes reveal complex evolutionary context of ever-growing rodent molars.</title>
        <authorList>
            <person name="Calamari Z.T."/>
            <person name="Song A."/>
            <person name="Cohen E."/>
            <person name="Akter M."/>
            <person name="Roy R.D."/>
            <person name="Hallikas O."/>
            <person name="Christensen M.M."/>
            <person name="Li P."/>
            <person name="Marangoni P."/>
            <person name="Jernvall J."/>
            <person name="Klein O.D."/>
        </authorList>
    </citation>
    <scope>NUCLEOTIDE SEQUENCE [LARGE SCALE GENOMIC DNA]</scope>
    <source>
        <strain evidence="1">V071</strain>
    </source>
</reference>
<dbReference type="Proteomes" id="UP001488838">
    <property type="component" value="Unassembled WGS sequence"/>
</dbReference>
<dbReference type="EMBL" id="JBBHLL010000989">
    <property type="protein sequence ID" value="KAK7796849.1"/>
    <property type="molecule type" value="Genomic_DNA"/>
</dbReference>
<keyword evidence="2" id="KW-1185">Reference proteome</keyword>